<proteinExistence type="predicted"/>
<reference evidence="2 3" key="1">
    <citation type="submission" date="2020-06" db="EMBL/GenBank/DDBJ databases">
        <authorList>
            <person name="Li R."/>
            <person name="Bekaert M."/>
        </authorList>
    </citation>
    <scope>NUCLEOTIDE SEQUENCE [LARGE SCALE GENOMIC DNA]</scope>
    <source>
        <strain evidence="3">wild</strain>
    </source>
</reference>
<keyword evidence="3" id="KW-1185">Reference proteome</keyword>
<evidence type="ECO:0000313" key="2">
    <source>
        <dbReference type="EMBL" id="CAC5379192.1"/>
    </source>
</evidence>
<dbReference type="AlphaFoldDB" id="A0A6J8B5L6"/>
<dbReference type="OrthoDB" id="6414306at2759"/>
<sequence>MFNGQGLSNVKLISKGMMEAKQNSTTRKEDIRTEENCSQVKPGIKSELDSLVCDGKGDNSLKVNQEFEQQYSNTDNSPKVNQELKQHYSEEENLDFKQCLQLIDNKDGNKTECLETKENILNCDMCPTNCLTEKSLDKESTVGKENKMAILNLEKNEPELNLTLGGAYKLDASQLIQKLAKEVEKAQNTSNGPIDDINLKTLAHIADALKETRDSERFSKESIPTVVNDIMQSNEMKMPDDKSSKPVRESKLDEVKQETLDMKSKVKFEGTDIDSNVCKQRENNDNVANKEE</sequence>
<accession>A0A6J8B5L6</accession>
<feature type="compositionally biased region" description="Basic and acidic residues" evidence="1">
    <location>
        <begin position="237"/>
        <end position="270"/>
    </location>
</feature>
<organism evidence="2 3">
    <name type="scientific">Mytilus coruscus</name>
    <name type="common">Sea mussel</name>
    <dbReference type="NCBI Taxonomy" id="42192"/>
    <lineage>
        <taxon>Eukaryota</taxon>
        <taxon>Metazoa</taxon>
        <taxon>Spiralia</taxon>
        <taxon>Lophotrochozoa</taxon>
        <taxon>Mollusca</taxon>
        <taxon>Bivalvia</taxon>
        <taxon>Autobranchia</taxon>
        <taxon>Pteriomorphia</taxon>
        <taxon>Mytilida</taxon>
        <taxon>Mytiloidea</taxon>
        <taxon>Mytilidae</taxon>
        <taxon>Mytilinae</taxon>
        <taxon>Mytilus</taxon>
    </lineage>
</organism>
<dbReference type="Proteomes" id="UP000507470">
    <property type="component" value="Unassembled WGS sequence"/>
</dbReference>
<evidence type="ECO:0000313" key="3">
    <source>
        <dbReference type="Proteomes" id="UP000507470"/>
    </source>
</evidence>
<dbReference type="EMBL" id="CACVKT020002650">
    <property type="protein sequence ID" value="CAC5379192.1"/>
    <property type="molecule type" value="Genomic_DNA"/>
</dbReference>
<name>A0A6J8B5L6_MYTCO</name>
<gene>
    <name evidence="2" type="ORF">MCOR_15284</name>
</gene>
<evidence type="ECO:0000256" key="1">
    <source>
        <dbReference type="SAM" id="MobiDB-lite"/>
    </source>
</evidence>
<feature type="compositionally biased region" description="Basic and acidic residues" evidence="1">
    <location>
        <begin position="279"/>
        <end position="292"/>
    </location>
</feature>
<feature type="region of interest" description="Disordered" evidence="1">
    <location>
        <begin position="232"/>
        <end position="292"/>
    </location>
</feature>
<protein>
    <submittedName>
        <fullName evidence="2">Uncharacterized protein</fullName>
    </submittedName>
</protein>